<dbReference type="Pfam" id="PF09851">
    <property type="entry name" value="SHOCT"/>
    <property type="match status" value="1"/>
</dbReference>
<keyword evidence="2" id="KW-0812">Transmembrane</keyword>
<evidence type="ECO:0000313" key="4">
    <source>
        <dbReference type="EMBL" id="QDH14187.1"/>
    </source>
</evidence>
<sequence>MPQPQSKPSYRPTLLTLDNLPRNGWQWFLRALRRSLVFGGRATRREYGWFVFWAVLLVAGAWFAPLVGHEASVALGLFLALPFLAATTRRLHDAGYSGKLLASGLFLMMLAYGCTVPLENSQGIQDLGPAAAVEKGITWFLGIFALVGGAVLVLFMLRPSQPGANRFGPNPYAALGLDEGVESPSGTKKEQQTANQDQPSNTHGQPAPTGRERPLASAPSAHARAEQVEVMEAAPPQPKRPAPLSTPPKPQAPPKAPSVVPRPRDAQQELASLALLEQYAALHSKGVLTDAEFKRKKAQLLSSPN</sequence>
<dbReference type="OrthoDB" id="9812349at2"/>
<gene>
    <name evidence="4" type="ORF">E3E12_08275</name>
</gene>
<feature type="region of interest" description="Disordered" evidence="1">
    <location>
        <begin position="169"/>
        <end position="266"/>
    </location>
</feature>
<evidence type="ECO:0000313" key="5">
    <source>
        <dbReference type="Proteomes" id="UP000318709"/>
    </source>
</evidence>
<evidence type="ECO:0000259" key="3">
    <source>
        <dbReference type="Pfam" id="PF09851"/>
    </source>
</evidence>
<feature type="domain" description="SHOCT" evidence="3">
    <location>
        <begin position="276"/>
        <end position="301"/>
    </location>
</feature>
<proteinExistence type="predicted"/>
<dbReference type="Proteomes" id="UP000318709">
    <property type="component" value="Chromosome"/>
</dbReference>
<keyword evidence="2" id="KW-0472">Membrane</keyword>
<dbReference type="AlphaFoldDB" id="A0A4Y6UCM3"/>
<dbReference type="EMBL" id="CP038231">
    <property type="protein sequence ID" value="QDH14187.1"/>
    <property type="molecule type" value="Genomic_DNA"/>
</dbReference>
<feature type="transmembrane region" description="Helical" evidence="2">
    <location>
        <begin position="47"/>
        <end position="65"/>
    </location>
</feature>
<dbReference type="PANTHER" id="PTHR34980">
    <property type="entry name" value="INNER MEMBRANE PROTEIN-RELATED-RELATED"/>
    <property type="match status" value="1"/>
</dbReference>
<organism evidence="4 5">
    <name type="scientific">Formicincola oecophyllae</name>
    <dbReference type="NCBI Taxonomy" id="2558361"/>
    <lineage>
        <taxon>Bacteria</taxon>
        <taxon>Pseudomonadati</taxon>
        <taxon>Pseudomonadota</taxon>
        <taxon>Alphaproteobacteria</taxon>
        <taxon>Acetobacterales</taxon>
        <taxon>Acetobacteraceae</taxon>
        <taxon>Formicincola</taxon>
    </lineage>
</organism>
<dbReference type="InterPro" id="IPR018649">
    <property type="entry name" value="SHOCT"/>
</dbReference>
<evidence type="ECO:0000256" key="2">
    <source>
        <dbReference type="SAM" id="Phobius"/>
    </source>
</evidence>
<reference evidence="4 5" key="1">
    <citation type="submission" date="2019-03" db="EMBL/GenBank/DDBJ databases">
        <title>The complete genome sequence of Swingsia_sp. F3b2 LMG30590(T).</title>
        <authorList>
            <person name="Chua K.-O."/>
            <person name="Chan K.-G."/>
            <person name="See-Too W.-S."/>
        </authorList>
    </citation>
    <scope>NUCLEOTIDE SEQUENCE [LARGE SCALE GENOMIC DNA]</scope>
    <source>
        <strain evidence="4 5">F3b2</strain>
    </source>
</reference>
<keyword evidence="2" id="KW-1133">Transmembrane helix</keyword>
<dbReference type="KEGG" id="swf:E3E12_08275"/>
<feature type="transmembrane region" description="Helical" evidence="2">
    <location>
        <begin position="100"/>
        <end position="118"/>
    </location>
</feature>
<name>A0A4Y6UCM3_9PROT</name>
<feature type="compositionally biased region" description="Pro residues" evidence="1">
    <location>
        <begin position="235"/>
        <end position="256"/>
    </location>
</feature>
<dbReference type="RefSeq" id="WP_141443891.1">
    <property type="nucleotide sequence ID" value="NZ_CP038231.1"/>
</dbReference>
<dbReference type="Pfam" id="PF05656">
    <property type="entry name" value="DUF805"/>
    <property type="match status" value="1"/>
</dbReference>
<dbReference type="GO" id="GO:0005886">
    <property type="term" value="C:plasma membrane"/>
    <property type="evidence" value="ECO:0007669"/>
    <property type="project" value="TreeGrafter"/>
</dbReference>
<keyword evidence="5" id="KW-1185">Reference proteome</keyword>
<feature type="compositionally biased region" description="Polar residues" evidence="1">
    <location>
        <begin position="192"/>
        <end position="204"/>
    </location>
</feature>
<feature type="transmembrane region" description="Helical" evidence="2">
    <location>
        <begin position="71"/>
        <end position="88"/>
    </location>
</feature>
<dbReference type="PANTHER" id="PTHR34980:SF2">
    <property type="entry name" value="INNER MEMBRANE PROTEIN YHAH-RELATED"/>
    <property type="match status" value="1"/>
</dbReference>
<evidence type="ECO:0000256" key="1">
    <source>
        <dbReference type="SAM" id="MobiDB-lite"/>
    </source>
</evidence>
<dbReference type="InterPro" id="IPR008523">
    <property type="entry name" value="DUF805"/>
</dbReference>
<feature type="transmembrane region" description="Helical" evidence="2">
    <location>
        <begin position="138"/>
        <end position="157"/>
    </location>
</feature>
<protein>
    <submittedName>
        <fullName evidence="4">DUF805 domain-containing protein</fullName>
    </submittedName>
</protein>
<accession>A0A4Y6UCM3</accession>